<dbReference type="Proteomes" id="UP000886251">
    <property type="component" value="Unassembled WGS sequence"/>
</dbReference>
<reference evidence="1" key="1">
    <citation type="journal article" date="2020" name="mSystems">
        <title>Genome- and Community-Level Interaction Insights into Carbon Utilization and Element Cycling Functions of Hydrothermarchaeota in Hydrothermal Sediment.</title>
        <authorList>
            <person name="Zhou Z."/>
            <person name="Liu Y."/>
            <person name="Xu W."/>
            <person name="Pan J."/>
            <person name="Luo Z.H."/>
            <person name="Li M."/>
        </authorList>
    </citation>
    <scope>NUCLEOTIDE SEQUENCE [LARGE SCALE GENOMIC DNA]</scope>
    <source>
        <strain evidence="1">HyVt-443</strain>
    </source>
</reference>
<accession>A0A831RND0</accession>
<protein>
    <submittedName>
        <fullName evidence="1">Uncharacterized protein</fullName>
    </submittedName>
</protein>
<name>A0A831RND0_9GAMM</name>
<dbReference type="AlphaFoldDB" id="A0A831RND0"/>
<comment type="caution">
    <text evidence="1">The sequence shown here is derived from an EMBL/GenBank/DDBJ whole genome shotgun (WGS) entry which is preliminary data.</text>
</comment>
<proteinExistence type="predicted"/>
<gene>
    <name evidence="1" type="ORF">ENI96_06795</name>
</gene>
<sequence length="93" mass="9836">MSEGRTVLVLARRDHLEAMRVAAGLTIFGHRVRLVFMDRPVTGEIATSEQAELLELAGIEPESTVASMAGVVPLLDRAALAAAIDGADLVVNL</sequence>
<organism evidence="1">
    <name type="scientific">Sedimenticola thiotaurini</name>
    <dbReference type="NCBI Taxonomy" id="1543721"/>
    <lineage>
        <taxon>Bacteria</taxon>
        <taxon>Pseudomonadati</taxon>
        <taxon>Pseudomonadota</taxon>
        <taxon>Gammaproteobacteria</taxon>
        <taxon>Chromatiales</taxon>
        <taxon>Sedimenticolaceae</taxon>
        <taxon>Sedimenticola</taxon>
    </lineage>
</organism>
<evidence type="ECO:0000313" key="1">
    <source>
        <dbReference type="EMBL" id="HEB96120.1"/>
    </source>
</evidence>
<dbReference type="EMBL" id="DRKP01000074">
    <property type="protein sequence ID" value="HEB96120.1"/>
    <property type="molecule type" value="Genomic_DNA"/>
</dbReference>